<feature type="binding site" evidence="9">
    <location>
        <position position="92"/>
    </location>
    <ligand>
        <name>Mg(2+)</name>
        <dbReference type="ChEBI" id="CHEBI:18420"/>
        <label>1</label>
        <note>catalytic</note>
    </ligand>
</feature>
<dbReference type="GO" id="GO:0006020">
    <property type="term" value="P:inositol metabolic process"/>
    <property type="evidence" value="ECO:0007669"/>
    <property type="project" value="TreeGrafter"/>
</dbReference>
<sequence length="266" mass="27960">MTSDVTVDLQDRFALAQKMAIEAGAVALAHFNARERLVIETKADPHDVVSIADREVEDLIRTRIAAAFPGDAILGEEYGVSSGTSDYTWVVDPIDGTSPFVNGMPTWCISIAALHGEEIAIGVIYVPCNDELYASAAGMGATLNGKTLKLDGSRTIRNAVTGIGANNHVTPAVVASIVEKLLDAGGNFIRNGSGALMLAYVAAGRLVGYYEPYMHAWDCMAGYCLVKEAGGWHHPFPIRGDGLTKGSPVLAAASGAVSDLRIIAGL</sequence>
<keyword evidence="6 9" id="KW-0479">Metal-binding</keyword>
<dbReference type="PANTHER" id="PTHR20854">
    <property type="entry name" value="INOSITOL MONOPHOSPHATASE"/>
    <property type="match status" value="1"/>
</dbReference>
<feature type="binding site" evidence="9">
    <location>
        <position position="94"/>
    </location>
    <ligand>
        <name>Mg(2+)</name>
        <dbReference type="ChEBI" id="CHEBI:18420"/>
        <label>1</label>
        <note>catalytic</note>
    </ligand>
</feature>
<dbReference type="FunFam" id="3.30.540.10:FF:000003">
    <property type="entry name" value="Inositol-1-monophosphatase"/>
    <property type="match status" value="1"/>
</dbReference>
<feature type="binding site" evidence="9">
    <location>
        <position position="95"/>
    </location>
    <ligand>
        <name>Mg(2+)</name>
        <dbReference type="ChEBI" id="CHEBI:18420"/>
        <label>1</label>
        <note>catalytic</note>
    </ligand>
</feature>
<dbReference type="Proteomes" id="UP000253324">
    <property type="component" value="Unassembled WGS sequence"/>
</dbReference>
<dbReference type="GO" id="GO:0007165">
    <property type="term" value="P:signal transduction"/>
    <property type="evidence" value="ECO:0007669"/>
    <property type="project" value="TreeGrafter"/>
</dbReference>
<dbReference type="PROSITE" id="PS00629">
    <property type="entry name" value="IMP_1"/>
    <property type="match status" value="1"/>
</dbReference>
<comment type="cofactor">
    <cofactor evidence="2 9">
        <name>Mg(2+)</name>
        <dbReference type="ChEBI" id="CHEBI:18420"/>
    </cofactor>
</comment>
<dbReference type="PANTHER" id="PTHR20854:SF4">
    <property type="entry name" value="INOSITOL-1-MONOPHOSPHATASE-RELATED"/>
    <property type="match status" value="1"/>
</dbReference>
<evidence type="ECO:0000256" key="4">
    <source>
        <dbReference type="ARBA" id="ARBA00013106"/>
    </source>
</evidence>
<evidence type="ECO:0000256" key="3">
    <source>
        <dbReference type="ARBA" id="ARBA00009759"/>
    </source>
</evidence>
<evidence type="ECO:0000256" key="9">
    <source>
        <dbReference type="PIRSR" id="PIRSR600760-2"/>
    </source>
</evidence>
<dbReference type="AlphaFoldDB" id="A0A368Z7X9"/>
<evidence type="ECO:0000313" key="10">
    <source>
        <dbReference type="EMBL" id="RCW87908.1"/>
    </source>
</evidence>
<evidence type="ECO:0000256" key="2">
    <source>
        <dbReference type="ARBA" id="ARBA00001946"/>
    </source>
</evidence>
<gene>
    <name evidence="10" type="ORF">C7476_101677</name>
</gene>
<dbReference type="RefSeq" id="WP_114428442.1">
    <property type="nucleotide sequence ID" value="NZ_QPJM01000001.1"/>
</dbReference>
<dbReference type="GO" id="GO:0046872">
    <property type="term" value="F:metal ion binding"/>
    <property type="evidence" value="ECO:0007669"/>
    <property type="project" value="UniProtKB-KW"/>
</dbReference>
<comment type="similarity">
    <text evidence="3">Belongs to the inositol monophosphatase superfamily.</text>
</comment>
<evidence type="ECO:0000256" key="8">
    <source>
        <dbReference type="ARBA" id="ARBA00022842"/>
    </source>
</evidence>
<reference evidence="10 11" key="1">
    <citation type="submission" date="2018-07" db="EMBL/GenBank/DDBJ databases">
        <title>Genomic Encyclopedia of Type Strains, Phase III (KMG-III): the genomes of soil and plant-associated and newly described type strains.</title>
        <authorList>
            <person name="Whitman W."/>
        </authorList>
    </citation>
    <scope>NUCLEOTIDE SEQUENCE [LARGE SCALE GENOMIC DNA]</scope>
    <source>
        <strain evidence="10 11">31-25a</strain>
    </source>
</reference>
<dbReference type="EC" id="3.1.3.25" evidence="4"/>
<comment type="catalytic activity">
    <reaction evidence="1">
        <text>a myo-inositol phosphate + H2O = myo-inositol + phosphate</text>
        <dbReference type="Rhea" id="RHEA:24056"/>
        <dbReference type="ChEBI" id="CHEBI:15377"/>
        <dbReference type="ChEBI" id="CHEBI:17268"/>
        <dbReference type="ChEBI" id="CHEBI:43474"/>
        <dbReference type="ChEBI" id="CHEBI:84139"/>
        <dbReference type="EC" id="3.1.3.25"/>
    </reaction>
</comment>
<dbReference type="InterPro" id="IPR000760">
    <property type="entry name" value="Inositol_monophosphatase-like"/>
</dbReference>
<dbReference type="InterPro" id="IPR020583">
    <property type="entry name" value="Inositol_monoP_metal-BS"/>
</dbReference>
<evidence type="ECO:0000256" key="6">
    <source>
        <dbReference type="ARBA" id="ARBA00022723"/>
    </source>
</evidence>
<feature type="binding site" evidence="9">
    <location>
        <position position="218"/>
    </location>
    <ligand>
        <name>Mg(2+)</name>
        <dbReference type="ChEBI" id="CHEBI:18420"/>
        <label>1</label>
        <note>catalytic</note>
    </ligand>
</feature>
<dbReference type="PRINTS" id="PR00377">
    <property type="entry name" value="IMPHPHTASES"/>
</dbReference>
<evidence type="ECO:0000313" key="11">
    <source>
        <dbReference type="Proteomes" id="UP000253324"/>
    </source>
</evidence>
<dbReference type="Gene3D" id="3.40.190.80">
    <property type="match status" value="1"/>
</dbReference>
<comment type="caution">
    <text evidence="10">The sequence shown here is derived from an EMBL/GenBank/DDBJ whole genome shotgun (WGS) entry which is preliminary data.</text>
</comment>
<proteinExistence type="inferred from homology"/>
<accession>A0A368Z7X9</accession>
<feature type="binding site" evidence="9">
    <location>
        <position position="76"/>
    </location>
    <ligand>
        <name>Mg(2+)</name>
        <dbReference type="ChEBI" id="CHEBI:18420"/>
        <label>1</label>
        <note>catalytic</note>
    </ligand>
</feature>
<protein>
    <recommendedName>
        <fullName evidence="5">Inositol-1-monophosphatase</fullName>
        <ecNumber evidence="4">3.1.3.25</ecNumber>
    </recommendedName>
</protein>
<keyword evidence="11" id="KW-1185">Reference proteome</keyword>
<dbReference type="EMBL" id="QPJM01000001">
    <property type="protein sequence ID" value="RCW87908.1"/>
    <property type="molecule type" value="Genomic_DNA"/>
</dbReference>
<evidence type="ECO:0000256" key="1">
    <source>
        <dbReference type="ARBA" id="ARBA00001033"/>
    </source>
</evidence>
<organism evidence="10 11">
    <name type="scientific">Phyllobacterium bourgognense</name>
    <dbReference type="NCBI Taxonomy" id="314236"/>
    <lineage>
        <taxon>Bacteria</taxon>
        <taxon>Pseudomonadati</taxon>
        <taxon>Pseudomonadota</taxon>
        <taxon>Alphaproteobacteria</taxon>
        <taxon>Hyphomicrobiales</taxon>
        <taxon>Phyllobacteriaceae</taxon>
        <taxon>Phyllobacterium</taxon>
    </lineage>
</organism>
<evidence type="ECO:0000256" key="5">
    <source>
        <dbReference type="ARBA" id="ARBA00019784"/>
    </source>
</evidence>
<keyword evidence="7" id="KW-0378">Hydrolase</keyword>
<name>A0A368Z7X9_9HYPH</name>
<evidence type="ECO:0000256" key="7">
    <source>
        <dbReference type="ARBA" id="ARBA00022801"/>
    </source>
</evidence>
<keyword evidence="8 9" id="KW-0460">Magnesium</keyword>
<dbReference type="SUPFAM" id="SSF56655">
    <property type="entry name" value="Carbohydrate phosphatase"/>
    <property type="match status" value="1"/>
</dbReference>
<dbReference type="OrthoDB" id="9785695at2"/>
<dbReference type="Pfam" id="PF00459">
    <property type="entry name" value="Inositol_P"/>
    <property type="match status" value="1"/>
</dbReference>
<dbReference type="GO" id="GO:0008934">
    <property type="term" value="F:inositol monophosphate 1-phosphatase activity"/>
    <property type="evidence" value="ECO:0007669"/>
    <property type="project" value="TreeGrafter"/>
</dbReference>
<dbReference type="Gene3D" id="3.30.540.10">
    <property type="entry name" value="Fructose-1,6-Bisphosphatase, subunit A, domain 1"/>
    <property type="match status" value="1"/>
</dbReference>